<evidence type="ECO:0000256" key="3">
    <source>
        <dbReference type="ARBA" id="ARBA00023125"/>
    </source>
</evidence>
<organism evidence="6 7">
    <name type="scientific">Carnobacterium divergens</name>
    <name type="common">Lactobacillus divergens</name>
    <dbReference type="NCBI Taxonomy" id="2748"/>
    <lineage>
        <taxon>Bacteria</taxon>
        <taxon>Bacillati</taxon>
        <taxon>Bacillota</taxon>
        <taxon>Bacilli</taxon>
        <taxon>Lactobacillales</taxon>
        <taxon>Carnobacteriaceae</taxon>
        <taxon>Carnobacterium</taxon>
    </lineage>
</organism>
<comment type="caution">
    <text evidence="6">The sequence shown here is derived from an EMBL/GenBank/DDBJ whole genome shotgun (WGS) entry which is preliminary data.</text>
</comment>
<dbReference type="Gene3D" id="3.40.50.1360">
    <property type="match status" value="1"/>
</dbReference>
<comment type="similarity">
    <text evidence="1">Belongs to the SorC transcriptional regulatory family.</text>
</comment>
<evidence type="ECO:0000313" key="6">
    <source>
        <dbReference type="EMBL" id="TFJ25579.1"/>
    </source>
</evidence>
<dbReference type="GO" id="GO:0030246">
    <property type="term" value="F:carbohydrate binding"/>
    <property type="evidence" value="ECO:0007669"/>
    <property type="project" value="InterPro"/>
</dbReference>
<dbReference type="Pfam" id="PF04198">
    <property type="entry name" value="Sugar-bind"/>
    <property type="match status" value="1"/>
</dbReference>
<dbReference type="Proteomes" id="UP000297938">
    <property type="component" value="Unassembled WGS sequence"/>
</dbReference>
<evidence type="ECO:0000256" key="4">
    <source>
        <dbReference type="ARBA" id="ARBA00023163"/>
    </source>
</evidence>
<proteinExistence type="inferred from homology"/>
<dbReference type="InterPro" id="IPR007324">
    <property type="entry name" value="Sugar-bd_dom_put"/>
</dbReference>
<keyword evidence="2" id="KW-0805">Transcription regulation</keyword>
<dbReference type="RefSeq" id="WP_109841259.1">
    <property type="nucleotide sequence ID" value="NZ_JALRMP010000009.1"/>
</dbReference>
<evidence type="ECO:0000256" key="1">
    <source>
        <dbReference type="ARBA" id="ARBA00010466"/>
    </source>
</evidence>
<keyword evidence="3" id="KW-0238">DNA-binding</keyword>
<accession>A0A2R7ZVK7</accession>
<keyword evidence="4" id="KW-0804">Transcription</keyword>
<evidence type="ECO:0000256" key="2">
    <source>
        <dbReference type="ARBA" id="ARBA00023015"/>
    </source>
</evidence>
<sequence>MRITEDRRNLLKAATMYYSEGKTQAEIAKKMNISRPVISKMLQLARQEGIVEIYVKDENAHSIALALEIEKKYQLNDVIVVPKSIEFSKSTIKHNVAKAAVSYLTTHLTKDAKIGLSWGTTIAEVIDEMPYLSKPGITIHPLVGGIQSQHVYLDANHLTFLLAEKLSAQCSYFYAPALADTIELKELLAESTVVETAMSDARKVELAVIGVGNPLDNTTWKELGYIGKKELTQAKKQGIVGDAVASLFDKTGQTVVTDLTKRMMGMTIEDLVQIPNVVAIASGSTKGTSIQALLNNHVINTLIIDQSIAEQLY</sequence>
<dbReference type="SUPFAM" id="SSF100950">
    <property type="entry name" value="NagB/RpiA/CoA transferase-like"/>
    <property type="match status" value="1"/>
</dbReference>
<dbReference type="GO" id="GO:0003677">
    <property type="term" value="F:DNA binding"/>
    <property type="evidence" value="ECO:0007669"/>
    <property type="project" value="UniProtKB-KW"/>
</dbReference>
<dbReference type="AlphaFoldDB" id="A0A2R7ZVK7"/>
<feature type="domain" description="Sugar-binding" evidence="5">
    <location>
        <begin position="59"/>
        <end position="312"/>
    </location>
</feature>
<dbReference type="PANTHER" id="PTHR34294">
    <property type="entry name" value="TRANSCRIPTIONAL REGULATOR-RELATED"/>
    <property type="match status" value="1"/>
</dbReference>
<protein>
    <submittedName>
        <fullName evidence="6">Sugar-binding protein</fullName>
    </submittedName>
</protein>
<dbReference type="InterPro" id="IPR037171">
    <property type="entry name" value="NagB/RpiA_transferase-like"/>
</dbReference>
<gene>
    <name evidence="6" type="ORF">CKN69_08870</name>
</gene>
<name>A0A2R7ZVK7_CARDV</name>
<dbReference type="InterPro" id="IPR051054">
    <property type="entry name" value="SorC_transcr_regulators"/>
</dbReference>
<dbReference type="STRING" id="2748.CDIV41_270306"/>
<dbReference type="Gene3D" id="1.10.10.60">
    <property type="entry name" value="Homeodomain-like"/>
    <property type="match status" value="1"/>
</dbReference>
<reference evidence="6 7" key="1">
    <citation type="journal article" date="2018" name="Int. J. Food Microbiol.">
        <title>Growth of Carnobacterium spp. isolated from chilled vacuum-packaged meat under relevant acidic conditions.</title>
        <authorList>
            <person name="Zhang P."/>
            <person name="Badoni M."/>
            <person name="Ganzle M."/>
            <person name="Yang X."/>
        </authorList>
    </citation>
    <scope>NUCLEOTIDE SEQUENCE [LARGE SCALE GENOMIC DNA]</scope>
    <source>
        <strain evidence="6 7">B2</strain>
    </source>
</reference>
<dbReference type="EMBL" id="NRPP01000015">
    <property type="protein sequence ID" value="TFJ25579.1"/>
    <property type="molecule type" value="Genomic_DNA"/>
</dbReference>
<dbReference type="PANTHER" id="PTHR34294:SF12">
    <property type="entry name" value="SUGAR-BINDING TRANSCRIPTIONAL REGULATOR"/>
    <property type="match status" value="1"/>
</dbReference>
<evidence type="ECO:0000313" key="7">
    <source>
        <dbReference type="Proteomes" id="UP000297938"/>
    </source>
</evidence>
<evidence type="ECO:0000259" key="5">
    <source>
        <dbReference type="Pfam" id="PF04198"/>
    </source>
</evidence>